<keyword evidence="4" id="KW-0456">Lyase</keyword>
<dbReference type="RefSeq" id="WP_170830319.1">
    <property type="nucleotide sequence ID" value="NZ_FNGA01000002.1"/>
</dbReference>
<dbReference type="EMBL" id="FNGA01000002">
    <property type="protein sequence ID" value="SDK79485.1"/>
    <property type="molecule type" value="Genomic_DNA"/>
</dbReference>
<dbReference type="Gene3D" id="3.90.25.10">
    <property type="entry name" value="UDP-galactose 4-epimerase, domain 1"/>
    <property type="match status" value="1"/>
</dbReference>
<gene>
    <name evidence="6" type="ORF">SAMN05660337_1261</name>
</gene>
<dbReference type="InterPro" id="IPR016040">
    <property type="entry name" value="NAD(P)-bd_dom"/>
</dbReference>
<protein>
    <recommendedName>
        <fullName evidence="3">GDP-mannose 4,6-dehydratase</fullName>
        <ecNumber evidence="3">4.2.1.47</ecNumber>
    </recommendedName>
</protein>
<evidence type="ECO:0000256" key="1">
    <source>
        <dbReference type="ARBA" id="ARBA00001937"/>
    </source>
</evidence>
<evidence type="ECO:0000313" key="6">
    <source>
        <dbReference type="EMBL" id="SDK79485.1"/>
    </source>
</evidence>
<dbReference type="EC" id="4.2.1.47" evidence="3"/>
<dbReference type="Proteomes" id="UP000199053">
    <property type="component" value="Unassembled WGS sequence"/>
</dbReference>
<keyword evidence="7" id="KW-1185">Reference proteome</keyword>
<comment type="cofactor">
    <cofactor evidence="1">
        <name>NADP(+)</name>
        <dbReference type="ChEBI" id="CHEBI:58349"/>
    </cofactor>
</comment>
<feature type="domain" description="NAD(P)-binding" evidence="5">
    <location>
        <begin position="9"/>
        <end position="312"/>
    </location>
</feature>
<accession>A0A1G9EU06</accession>
<dbReference type="PANTHER" id="PTHR43715:SF1">
    <property type="entry name" value="GDP-MANNOSE 4,6 DEHYDRATASE"/>
    <property type="match status" value="1"/>
</dbReference>
<dbReference type="PANTHER" id="PTHR43715">
    <property type="entry name" value="GDP-MANNOSE 4,6-DEHYDRATASE"/>
    <property type="match status" value="1"/>
</dbReference>
<name>A0A1G9EU06_9BACT</name>
<proteinExistence type="inferred from homology"/>
<dbReference type="AlphaFoldDB" id="A0A1G9EU06"/>
<dbReference type="Pfam" id="PF16363">
    <property type="entry name" value="GDP_Man_Dehyd"/>
    <property type="match status" value="1"/>
</dbReference>
<dbReference type="Gene3D" id="3.40.50.720">
    <property type="entry name" value="NAD(P)-binding Rossmann-like Domain"/>
    <property type="match status" value="1"/>
</dbReference>
<evidence type="ECO:0000256" key="2">
    <source>
        <dbReference type="ARBA" id="ARBA00009263"/>
    </source>
</evidence>
<dbReference type="InterPro" id="IPR006368">
    <property type="entry name" value="GDP_Man_deHydtase"/>
</dbReference>
<dbReference type="SUPFAM" id="SSF51735">
    <property type="entry name" value="NAD(P)-binding Rossmann-fold domains"/>
    <property type="match status" value="1"/>
</dbReference>
<evidence type="ECO:0000256" key="4">
    <source>
        <dbReference type="ARBA" id="ARBA00023239"/>
    </source>
</evidence>
<evidence type="ECO:0000256" key="3">
    <source>
        <dbReference type="ARBA" id="ARBA00011989"/>
    </source>
</evidence>
<comment type="similarity">
    <text evidence="2">Belongs to the NAD(P)-dependent epimerase/dehydratase family. GDP-mannose 4,6-dehydratase subfamily.</text>
</comment>
<sequence>MTLFPDKVLITGATGQDGRLAAEILISAGSHVIGIQCLGRSNPKPDHPITEWYWWDFRDRKTLEDILDATKPNAILHLAANHHQSTHSSIDAIAEGAAMMDTNLGSVMTLVPAIMRVTPKAMLVAAGSSQIFGKGTIEGSRVNETTPPNPHNSYALAKDLARRFIAFHRRHDGFRGATAILFNHESRYRSDLFVTRIISKHVASLVRDSAGPLQLKNIGARADWCAAQDAVLAMLTMTSMKTPRDYIVSSGNDTALTELLEHAYGAVGLDWRNHVKGLSNKSTPYLVGDNNEITSDLGWRATTSMRDVMRDMVQHDLALLEATGDPG</sequence>
<dbReference type="GO" id="GO:0008446">
    <property type="term" value="F:GDP-mannose 4,6-dehydratase activity"/>
    <property type="evidence" value="ECO:0007669"/>
    <property type="project" value="UniProtKB-EC"/>
</dbReference>
<dbReference type="STRING" id="246191.SAMN05660337_1261"/>
<evidence type="ECO:0000259" key="5">
    <source>
        <dbReference type="Pfam" id="PF16363"/>
    </source>
</evidence>
<dbReference type="InterPro" id="IPR036291">
    <property type="entry name" value="NAD(P)-bd_dom_sf"/>
</dbReference>
<evidence type="ECO:0000313" key="7">
    <source>
        <dbReference type="Proteomes" id="UP000199053"/>
    </source>
</evidence>
<organism evidence="6 7">
    <name type="scientific">Maridesulfovibrio ferrireducens</name>
    <dbReference type="NCBI Taxonomy" id="246191"/>
    <lineage>
        <taxon>Bacteria</taxon>
        <taxon>Pseudomonadati</taxon>
        <taxon>Thermodesulfobacteriota</taxon>
        <taxon>Desulfovibrionia</taxon>
        <taxon>Desulfovibrionales</taxon>
        <taxon>Desulfovibrionaceae</taxon>
        <taxon>Maridesulfovibrio</taxon>
    </lineage>
</organism>
<reference evidence="7" key="1">
    <citation type="submission" date="2016-10" db="EMBL/GenBank/DDBJ databases">
        <authorList>
            <person name="Varghese N."/>
            <person name="Submissions S."/>
        </authorList>
    </citation>
    <scope>NUCLEOTIDE SEQUENCE [LARGE SCALE GENOMIC DNA]</scope>
    <source>
        <strain evidence="7">DSM 16995</strain>
    </source>
</reference>
<dbReference type="GO" id="GO:0042351">
    <property type="term" value="P:'de novo' GDP-L-fucose biosynthetic process"/>
    <property type="evidence" value="ECO:0007669"/>
    <property type="project" value="TreeGrafter"/>
</dbReference>